<dbReference type="PANTHER" id="PTHR43194:SF5">
    <property type="entry name" value="PIMELOYL-[ACYL-CARRIER PROTEIN] METHYL ESTER ESTERASE"/>
    <property type="match status" value="1"/>
</dbReference>
<keyword evidence="2" id="KW-0378">Hydrolase</keyword>
<dbReference type="InterPro" id="IPR029058">
    <property type="entry name" value="AB_hydrolase_fold"/>
</dbReference>
<reference evidence="2 3" key="1">
    <citation type="submission" date="2019-05" db="EMBL/GenBank/DDBJ databases">
        <title>Georgenia *** sp. nov., and Georgenia *** sp. nov., isolated from the intestinal contents of plateau pika (Ochotona curzoniae) in the Qinghai-Tibet plateau of China.</title>
        <authorList>
            <person name="Tian Z."/>
        </authorList>
    </citation>
    <scope>NUCLEOTIDE SEQUENCE [LARGE SCALE GENOMIC DNA]</scope>
    <source>
        <strain evidence="2 3">Z443</strain>
    </source>
</reference>
<sequence length="279" mass="29364">MTSDGAGWVRETVSLAGRSVFYRRSQGDVGGVPIVHVHGFGISGSYLMPTARLLTGQGVNVVPDLPGYGHSERPERTLGIPALADALLAVLDALELDKAVLLGNSMGCPIVLQVAHTAPDRVHRLVLVSPAGGVQNQPLSRALGQLAADVVRESPRMASVAVPDYLRFGPVNTLRLFAQLTRFPSLARLLTAPVPSLAVLGSRDPLMPPPHRVKAIASLAPPHVSVALIQGAAHALNFSHPGELANIISSWLAGRPIRDDPDQPGFARVLTIPRLVAAG</sequence>
<evidence type="ECO:0000313" key="2">
    <source>
        <dbReference type="EMBL" id="QDC26082.1"/>
    </source>
</evidence>
<dbReference type="PRINTS" id="PR00111">
    <property type="entry name" value="ABHYDROLASE"/>
</dbReference>
<dbReference type="Proteomes" id="UP000314616">
    <property type="component" value="Chromosome"/>
</dbReference>
<feature type="domain" description="AB hydrolase-1" evidence="1">
    <location>
        <begin position="33"/>
        <end position="133"/>
    </location>
</feature>
<gene>
    <name evidence="2" type="ORF">FE374_17000</name>
</gene>
<evidence type="ECO:0000313" key="3">
    <source>
        <dbReference type="Proteomes" id="UP000314616"/>
    </source>
</evidence>
<dbReference type="SUPFAM" id="SSF53474">
    <property type="entry name" value="alpha/beta-Hydrolases"/>
    <property type="match status" value="1"/>
</dbReference>
<dbReference type="PANTHER" id="PTHR43194">
    <property type="entry name" value="HYDROLASE ALPHA/BETA FOLD FAMILY"/>
    <property type="match status" value="1"/>
</dbReference>
<dbReference type="GO" id="GO:0016787">
    <property type="term" value="F:hydrolase activity"/>
    <property type="evidence" value="ECO:0007669"/>
    <property type="project" value="UniProtKB-KW"/>
</dbReference>
<organism evidence="2 3">
    <name type="scientific">Georgenia yuyongxinii</name>
    <dbReference type="NCBI Taxonomy" id="2589797"/>
    <lineage>
        <taxon>Bacteria</taxon>
        <taxon>Bacillati</taxon>
        <taxon>Actinomycetota</taxon>
        <taxon>Actinomycetes</taxon>
        <taxon>Micrococcales</taxon>
        <taxon>Bogoriellaceae</taxon>
        <taxon>Georgenia</taxon>
    </lineage>
</organism>
<name>A0A5B8CA48_9MICO</name>
<dbReference type="OrthoDB" id="27092at2"/>
<dbReference type="KEGG" id="gyu:FE374_17000"/>
<dbReference type="InterPro" id="IPR000073">
    <property type="entry name" value="AB_hydrolase_1"/>
</dbReference>
<protein>
    <submittedName>
        <fullName evidence="2">Alpha/beta hydrolase</fullName>
    </submittedName>
</protein>
<accession>A0A5B8CA48</accession>
<dbReference type="AlphaFoldDB" id="A0A5B8CA48"/>
<dbReference type="RefSeq" id="WP_139930461.1">
    <property type="nucleotide sequence ID" value="NZ_CP040915.1"/>
</dbReference>
<evidence type="ECO:0000259" key="1">
    <source>
        <dbReference type="Pfam" id="PF00561"/>
    </source>
</evidence>
<dbReference type="InterPro" id="IPR050228">
    <property type="entry name" value="Carboxylesterase_BioH"/>
</dbReference>
<proteinExistence type="predicted"/>
<dbReference type="Pfam" id="PF00561">
    <property type="entry name" value="Abhydrolase_1"/>
    <property type="match status" value="1"/>
</dbReference>
<dbReference type="EMBL" id="CP040915">
    <property type="protein sequence ID" value="QDC26082.1"/>
    <property type="molecule type" value="Genomic_DNA"/>
</dbReference>
<dbReference type="Gene3D" id="3.40.50.1820">
    <property type="entry name" value="alpha/beta hydrolase"/>
    <property type="match status" value="1"/>
</dbReference>